<dbReference type="Proteomes" id="UP000176787">
    <property type="component" value="Unassembled WGS sequence"/>
</dbReference>
<dbReference type="AlphaFoldDB" id="A0A1G2F1W5"/>
<evidence type="ECO:0000313" key="3">
    <source>
        <dbReference type="Proteomes" id="UP000176787"/>
    </source>
</evidence>
<keyword evidence="1" id="KW-0472">Membrane</keyword>
<accession>A0A1G2F1W5</accession>
<name>A0A1G2F1W5_9BACT</name>
<sequence length="327" mass="34842">MPAYPAETVNRDFGNFIVHLIILAKRAKNKNNLTLLYNRCIIFKMKTKNAGKFYIIFLGFILSGFFLFAPLFKANAEQPAVSFSADPSVIQKGESVALSWSATSSMYCIASGGWSGSKLLFGSANVFPEKTTNYNINCVGPDGITSAFKSVGVTVLGGPSPVPISGPISIEQFRVGCAANPSPARINEEVVFVASQAGGNIPVSYKWSGGVAGTDSPIKISFSTLGVKIANLSAIDSFGRRAEATCSIQVLSAAPSPLPEKQAAITIKKKEPAKTDSQVAAIGAQEKGKSLLLWFFLILSGLTNLALIIYIALTKRGEDKIEAKSRF</sequence>
<reference evidence="2 3" key="1">
    <citation type="journal article" date="2016" name="Nat. Commun.">
        <title>Thousands of microbial genomes shed light on interconnected biogeochemical processes in an aquifer system.</title>
        <authorList>
            <person name="Anantharaman K."/>
            <person name="Brown C.T."/>
            <person name="Hug L.A."/>
            <person name="Sharon I."/>
            <person name="Castelle C.J."/>
            <person name="Probst A.J."/>
            <person name="Thomas B.C."/>
            <person name="Singh A."/>
            <person name="Wilkins M.J."/>
            <person name="Karaoz U."/>
            <person name="Brodie E.L."/>
            <person name="Williams K.H."/>
            <person name="Hubbard S.S."/>
            <person name="Banfield J.F."/>
        </authorList>
    </citation>
    <scope>NUCLEOTIDE SEQUENCE [LARGE SCALE GENOMIC DNA]</scope>
</reference>
<organism evidence="2 3">
    <name type="scientific">Candidatus Niyogibacteria bacterium RIFCSPLOWO2_12_FULL_41_13</name>
    <dbReference type="NCBI Taxonomy" id="1801726"/>
    <lineage>
        <taxon>Bacteria</taxon>
        <taxon>Candidatus Niyogiibacteriota</taxon>
    </lineage>
</organism>
<proteinExistence type="predicted"/>
<keyword evidence="1" id="KW-0812">Transmembrane</keyword>
<dbReference type="EMBL" id="MHMS01000018">
    <property type="protein sequence ID" value="OGZ31937.1"/>
    <property type="molecule type" value="Genomic_DNA"/>
</dbReference>
<evidence type="ECO:0000256" key="1">
    <source>
        <dbReference type="SAM" id="Phobius"/>
    </source>
</evidence>
<gene>
    <name evidence="2" type="ORF">A3H02_00425</name>
</gene>
<dbReference type="STRING" id="1801726.A3H02_00425"/>
<evidence type="ECO:0000313" key="2">
    <source>
        <dbReference type="EMBL" id="OGZ31937.1"/>
    </source>
</evidence>
<feature type="transmembrane region" description="Helical" evidence="1">
    <location>
        <begin position="291"/>
        <end position="313"/>
    </location>
</feature>
<feature type="transmembrane region" description="Helical" evidence="1">
    <location>
        <begin position="53"/>
        <end position="72"/>
    </location>
</feature>
<protein>
    <submittedName>
        <fullName evidence="2">Uncharacterized protein</fullName>
    </submittedName>
</protein>
<comment type="caution">
    <text evidence="2">The sequence shown here is derived from an EMBL/GenBank/DDBJ whole genome shotgun (WGS) entry which is preliminary data.</text>
</comment>
<keyword evidence="1" id="KW-1133">Transmembrane helix</keyword>